<organism evidence="2 3">
    <name type="scientific">Clostridium formicaceticum</name>
    <dbReference type="NCBI Taxonomy" id="1497"/>
    <lineage>
        <taxon>Bacteria</taxon>
        <taxon>Bacillati</taxon>
        <taxon>Bacillota</taxon>
        <taxon>Clostridia</taxon>
        <taxon>Eubacteriales</taxon>
        <taxon>Clostridiaceae</taxon>
        <taxon>Clostridium</taxon>
    </lineage>
</organism>
<gene>
    <name evidence="2" type="ORF">CLFO_15860</name>
</gene>
<keyword evidence="1" id="KW-0812">Transmembrane</keyword>
<evidence type="ECO:0000313" key="2">
    <source>
        <dbReference type="EMBL" id="ARE87198.1"/>
    </source>
</evidence>
<dbReference type="EMBL" id="CP020559">
    <property type="protein sequence ID" value="ARE87198.1"/>
    <property type="molecule type" value="Genomic_DNA"/>
</dbReference>
<reference evidence="2 3" key="1">
    <citation type="submission" date="2017-03" db="EMBL/GenBank/DDBJ databases">
        <title>Complete sequence of Clostridium formicaceticum DSM 92.</title>
        <authorList>
            <person name="Poehlein A."/>
            <person name="Karl M."/>
            <person name="Bengelsdorf F.R."/>
            <person name="Duerre P."/>
            <person name="Daniel R."/>
        </authorList>
    </citation>
    <scope>NUCLEOTIDE SEQUENCE [LARGE SCALE GENOMIC DNA]</scope>
    <source>
        <strain evidence="2 3">DSM 92</strain>
    </source>
</reference>
<proteinExistence type="predicted"/>
<name>A0AAC9RKY1_9CLOT</name>
<keyword evidence="1" id="KW-0472">Membrane</keyword>
<protein>
    <submittedName>
        <fullName evidence="2">Uncharacterized protein</fullName>
    </submittedName>
</protein>
<feature type="transmembrane region" description="Helical" evidence="1">
    <location>
        <begin position="12"/>
        <end position="28"/>
    </location>
</feature>
<sequence length="138" mass="16317">MIYLINKKQSTIIIYIILVLFLLNYFIIDSSYSSTNDADDLKFPYLLTAQYQSEILNIQELPRNRISLDILYRIASIFGLILVCSYNLIVDYRYLTYIYLHISRLFIILQRLLLPRKNSSRYKASLITKYTVQSKLIA</sequence>
<keyword evidence="1" id="KW-1133">Transmembrane helix</keyword>
<dbReference type="AlphaFoldDB" id="A0AAC9RKY1"/>
<accession>A0AAC9RKY1</accession>
<feature type="transmembrane region" description="Helical" evidence="1">
    <location>
        <begin position="70"/>
        <end position="89"/>
    </location>
</feature>
<evidence type="ECO:0000256" key="1">
    <source>
        <dbReference type="SAM" id="Phobius"/>
    </source>
</evidence>
<evidence type="ECO:0000313" key="3">
    <source>
        <dbReference type="Proteomes" id="UP000192478"/>
    </source>
</evidence>
<dbReference type="Proteomes" id="UP000192478">
    <property type="component" value="Chromosome"/>
</dbReference>